<dbReference type="Proteomes" id="UP001151079">
    <property type="component" value="Unassembled WGS sequence"/>
</dbReference>
<sequence>MKNYISIILAFILLACQQDSSVLKTLYSLPKKLKEVSGITYFSETGILWTLEDSGNANKIYGLNAQGKIAKTIVITNATNVDWEDITKDKAGNLYIGDFGNNDNIRKDLCIYKVDKSALGNENAVSSYKISFSYPEQKEFPPKKTERFYDVEGFFEFNNNFYLFTKNRSKNFDGTAFIYKIPNTAGTQKATLIGTFKTCSNYNHCAITSAAISPDEKKVVVLCHDKVILFQGFQGDLFHKGTQTEISLDHFSQKEAIVFKDNKTLIIADERTKKVGGNVYELSLGK</sequence>
<accession>A0A9X2YWZ4</accession>
<dbReference type="RefSeq" id="WP_264208186.1">
    <property type="nucleotide sequence ID" value="NZ_JAOZEW010000027.1"/>
</dbReference>
<gene>
    <name evidence="1" type="ORF">OIU83_20790</name>
</gene>
<proteinExistence type="predicted"/>
<evidence type="ECO:0008006" key="3">
    <source>
        <dbReference type="Google" id="ProtNLM"/>
    </source>
</evidence>
<evidence type="ECO:0000313" key="1">
    <source>
        <dbReference type="EMBL" id="MCV9930108.1"/>
    </source>
</evidence>
<dbReference type="AlphaFoldDB" id="A0A9X2YWZ4"/>
<evidence type="ECO:0000313" key="2">
    <source>
        <dbReference type="Proteomes" id="UP001151079"/>
    </source>
</evidence>
<dbReference type="SUPFAM" id="SSF101898">
    <property type="entry name" value="NHL repeat"/>
    <property type="match status" value="1"/>
</dbReference>
<comment type="caution">
    <text evidence="1">The sequence shown here is derived from an EMBL/GenBank/DDBJ whole genome shotgun (WGS) entry which is preliminary data.</text>
</comment>
<organism evidence="1 2">
    <name type="scientific">Flavobacterium shii</name>
    <dbReference type="NCBI Taxonomy" id="2987687"/>
    <lineage>
        <taxon>Bacteria</taxon>
        <taxon>Pseudomonadati</taxon>
        <taxon>Bacteroidota</taxon>
        <taxon>Flavobacteriia</taxon>
        <taxon>Flavobacteriales</taxon>
        <taxon>Flavobacteriaceae</taxon>
        <taxon>Flavobacterium</taxon>
    </lineage>
</organism>
<dbReference type="EMBL" id="JAOZEW010000027">
    <property type="protein sequence ID" value="MCV9930108.1"/>
    <property type="molecule type" value="Genomic_DNA"/>
</dbReference>
<dbReference type="PROSITE" id="PS51257">
    <property type="entry name" value="PROKAR_LIPOPROTEIN"/>
    <property type="match status" value="1"/>
</dbReference>
<name>A0A9X2YWZ4_9FLAO</name>
<keyword evidence="2" id="KW-1185">Reference proteome</keyword>
<reference evidence="1" key="1">
    <citation type="submission" date="2022-10" db="EMBL/GenBank/DDBJ databases">
        <title>Two novel species of Flavobacterium.</title>
        <authorList>
            <person name="Liu Q."/>
            <person name="Xin Y.-H."/>
        </authorList>
    </citation>
    <scope>NUCLEOTIDE SEQUENCE</scope>
    <source>
        <strain evidence="1">LS1R49</strain>
    </source>
</reference>
<protein>
    <recommendedName>
        <fullName evidence="3">SdiA-regulated</fullName>
    </recommendedName>
</protein>